<name>A0AAN6XU63_9PEZI</name>
<evidence type="ECO:0000313" key="4">
    <source>
        <dbReference type="Proteomes" id="UP001301769"/>
    </source>
</evidence>
<evidence type="ECO:0000256" key="1">
    <source>
        <dbReference type="SAM" id="SignalP"/>
    </source>
</evidence>
<feature type="chain" id="PRO_5042972758" description="DUF4185 domain-containing protein" evidence="1">
    <location>
        <begin position="17"/>
        <end position="450"/>
    </location>
</feature>
<protein>
    <recommendedName>
        <fullName evidence="2">DUF4185 domain-containing protein</fullName>
    </recommendedName>
</protein>
<reference evidence="3" key="2">
    <citation type="submission" date="2023-05" db="EMBL/GenBank/DDBJ databases">
        <authorList>
            <consortium name="Lawrence Berkeley National Laboratory"/>
            <person name="Steindorff A."/>
            <person name="Hensen N."/>
            <person name="Bonometti L."/>
            <person name="Westerberg I."/>
            <person name="Brannstrom I.O."/>
            <person name="Guillou S."/>
            <person name="Cros-Aarteil S."/>
            <person name="Calhoun S."/>
            <person name="Haridas S."/>
            <person name="Kuo A."/>
            <person name="Mondo S."/>
            <person name="Pangilinan J."/>
            <person name="Riley R."/>
            <person name="Labutti K."/>
            <person name="Andreopoulos B."/>
            <person name="Lipzen A."/>
            <person name="Chen C."/>
            <person name="Yanf M."/>
            <person name="Daum C."/>
            <person name="Ng V."/>
            <person name="Clum A."/>
            <person name="Ohm R."/>
            <person name="Martin F."/>
            <person name="Silar P."/>
            <person name="Natvig D."/>
            <person name="Lalanne C."/>
            <person name="Gautier V."/>
            <person name="Ament-Velasquez S.L."/>
            <person name="Kruys A."/>
            <person name="Hutchinson M.I."/>
            <person name="Powell A.J."/>
            <person name="Barry K."/>
            <person name="Miller A.N."/>
            <person name="Grigoriev I.V."/>
            <person name="Debuchy R."/>
            <person name="Gladieux P."/>
            <person name="Thoren M.H."/>
            <person name="Johannesson H."/>
        </authorList>
    </citation>
    <scope>NUCLEOTIDE SEQUENCE</scope>
    <source>
        <strain evidence="3">PSN293</strain>
    </source>
</reference>
<dbReference type="Pfam" id="PF13810">
    <property type="entry name" value="DUF4185"/>
    <property type="match status" value="1"/>
</dbReference>
<gene>
    <name evidence="3" type="ORF">QBC37DRAFT_476850</name>
</gene>
<organism evidence="3 4">
    <name type="scientific">Rhypophila decipiens</name>
    <dbReference type="NCBI Taxonomy" id="261697"/>
    <lineage>
        <taxon>Eukaryota</taxon>
        <taxon>Fungi</taxon>
        <taxon>Dikarya</taxon>
        <taxon>Ascomycota</taxon>
        <taxon>Pezizomycotina</taxon>
        <taxon>Sordariomycetes</taxon>
        <taxon>Sordariomycetidae</taxon>
        <taxon>Sordariales</taxon>
        <taxon>Naviculisporaceae</taxon>
        <taxon>Rhypophila</taxon>
    </lineage>
</organism>
<accession>A0AAN6XU63</accession>
<evidence type="ECO:0000259" key="2">
    <source>
        <dbReference type="Pfam" id="PF13810"/>
    </source>
</evidence>
<evidence type="ECO:0000313" key="3">
    <source>
        <dbReference type="EMBL" id="KAK4206683.1"/>
    </source>
</evidence>
<dbReference type="InterPro" id="IPR025442">
    <property type="entry name" value="DUF4185"/>
</dbReference>
<keyword evidence="1" id="KW-0732">Signal</keyword>
<comment type="caution">
    <text evidence="3">The sequence shown here is derived from an EMBL/GenBank/DDBJ whole genome shotgun (WGS) entry which is preliminary data.</text>
</comment>
<keyword evidence="4" id="KW-1185">Reference proteome</keyword>
<reference evidence="3" key="1">
    <citation type="journal article" date="2023" name="Mol. Phylogenet. Evol.">
        <title>Genome-scale phylogeny and comparative genomics of the fungal order Sordariales.</title>
        <authorList>
            <person name="Hensen N."/>
            <person name="Bonometti L."/>
            <person name="Westerberg I."/>
            <person name="Brannstrom I.O."/>
            <person name="Guillou S."/>
            <person name="Cros-Aarteil S."/>
            <person name="Calhoun S."/>
            <person name="Haridas S."/>
            <person name="Kuo A."/>
            <person name="Mondo S."/>
            <person name="Pangilinan J."/>
            <person name="Riley R."/>
            <person name="LaButti K."/>
            <person name="Andreopoulos B."/>
            <person name="Lipzen A."/>
            <person name="Chen C."/>
            <person name="Yan M."/>
            <person name="Daum C."/>
            <person name="Ng V."/>
            <person name="Clum A."/>
            <person name="Steindorff A."/>
            <person name="Ohm R.A."/>
            <person name="Martin F."/>
            <person name="Silar P."/>
            <person name="Natvig D.O."/>
            <person name="Lalanne C."/>
            <person name="Gautier V."/>
            <person name="Ament-Velasquez S.L."/>
            <person name="Kruys A."/>
            <person name="Hutchinson M.I."/>
            <person name="Powell A.J."/>
            <person name="Barry K."/>
            <person name="Miller A.N."/>
            <person name="Grigoriev I.V."/>
            <person name="Debuchy R."/>
            <person name="Gladieux P."/>
            <person name="Hiltunen Thoren M."/>
            <person name="Johannesson H."/>
        </authorList>
    </citation>
    <scope>NUCLEOTIDE SEQUENCE</scope>
    <source>
        <strain evidence="3">PSN293</strain>
    </source>
</reference>
<feature type="domain" description="DUF4185" evidence="2">
    <location>
        <begin position="277"/>
        <end position="435"/>
    </location>
</feature>
<dbReference type="Proteomes" id="UP001301769">
    <property type="component" value="Unassembled WGS sequence"/>
</dbReference>
<sequence length="450" mass="48926">MHWITVVIFIIGLLNATFKLISSDTDQFLDRTTIVYASASTTFVDCTCRILRHHSGLDTKGAYPCLPLAAGKVWQCLYLLLLLGASICCIAGSPAQRPSPRILNIQSLGSTTSNLPNIYRDGGGGGKINGINFIIFSDSLYTSGGVPKSDNSNLVNFSSNSLAASNYDGRAIQSLFDFGTTQKGPKQQIPYYYDGGENDFTTAIWPNQGIATLCGGICGVSFPSVINRTAISAGQDSRSVLYNTPIQISLTAFGPVVTRPTQRLFIRGEPLFGGFGTLVGTDGYLYLFATITKTADSNGLKMARVRQHSFADRSQYQYWNGNSWSSKMPAYADGGAANIFSYSQEFLGILYGPGTGDLFYSTYLGQYVLMFQADDPAIDRNVYVSYSAAVDRGWSTPRAIYQTSTLPGGYSYSFHAYPNYDSSGRVIPLSWSEYAPPNTYIISMASLTFA</sequence>
<proteinExistence type="predicted"/>
<dbReference type="AlphaFoldDB" id="A0AAN6XU63"/>
<dbReference type="EMBL" id="MU858367">
    <property type="protein sequence ID" value="KAK4206683.1"/>
    <property type="molecule type" value="Genomic_DNA"/>
</dbReference>
<feature type="signal peptide" evidence="1">
    <location>
        <begin position="1"/>
        <end position="16"/>
    </location>
</feature>